<comment type="caution">
    <text evidence="2">The sequence shown here is derived from an EMBL/GenBank/DDBJ whole genome shotgun (WGS) entry which is preliminary data.</text>
</comment>
<dbReference type="EMBL" id="CAFZ01000817">
    <property type="protein sequence ID" value="CCA76541.1"/>
    <property type="molecule type" value="Genomic_DNA"/>
</dbReference>
<sequence>MITGLLSSFSVYSSARSSSTSFACPKLTVPGTSPVRPLSRSIAHVTTQDSPNEPLPKTNYDPAPLLDHINRILSSGRASQQTLTQLALELITPAHYISSGRSLLVDLLSPLPTTASGGMLNVPYVPKDQAFTLTRSITSNLHSWAELLTDGQTRLTDPSPVELSTCDNKVYSDASTQGGIGIVVDKQWYHLPWRNPPCNTTGHAEAIGLEMSLEILMMEYGLRNTYIKIYSDCDEVVNLWTHRRPGAVHRVIDPVFGRILHNLHNSNCWMELEKVRSGRNMADNPSRNKPPGWGYTKGHWPGTV</sequence>
<dbReference type="AlphaFoldDB" id="G4TYZ8"/>
<dbReference type="HOGENOM" id="CLU_915624_0_0_1"/>
<organism evidence="2 3">
    <name type="scientific">Serendipita indica (strain DSM 11827)</name>
    <name type="common">Root endophyte fungus</name>
    <name type="synonym">Piriformospora indica</name>
    <dbReference type="NCBI Taxonomy" id="1109443"/>
    <lineage>
        <taxon>Eukaryota</taxon>
        <taxon>Fungi</taxon>
        <taxon>Dikarya</taxon>
        <taxon>Basidiomycota</taxon>
        <taxon>Agaricomycotina</taxon>
        <taxon>Agaricomycetes</taxon>
        <taxon>Sebacinales</taxon>
        <taxon>Serendipitaceae</taxon>
        <taxon>Serendipita</taxon>
    </lineage>
</organism>
<evidence type="ECO:0000256" key="1">
    <source>
        <dbReference type="SAM" id="MobiDB-lite"/>
    </source>
</evidence>
<evidence type="ECO:0000313" key="3">
    <source>
        <dbReference type="Proteomes" id="UP000007148"/>
    </source>
</evidence>
<dbReference type="Proteomes" id="UP000007148">
    <property type="component" value="Unassembled WGS sequence"/>
</dbReference>
<dbReference type="OrthoDB" id="2678913at2759"/>
<evidence type="ECO:0000313" key="2">
    <source>
        <dbReference type="EMBL" id="CCA76541.1"/>
    </source>
</evidence>
<accession>G4TYZ8</accession>
<reference evidence="2 3" key="1">
    <citation type="journal article" date="2011" name="PLoS Pathog.">
        <title>Endophytic Life Strategies Decoded by Genome and Transcriptome Analyses of the Mutualistic Root Symbiont Piriformospora indica.</title>
        <authorList>
            <person name="Zuccaro A."/>
            <person name="Lahrmann U."/>
            <person name="Guldener U."/>
            <person name="Langen G."/>
            <person name="Pfiffi S."/>
            <person name="Biedenkopf D."/>
            <person name="Wong P."/>
            <person name="Samans B."/>
            <person name="Grimm C."/>
            <person name="Basiewicz M."/>
            <person name="Murat C."/>
            <person name="Martin F."/>
            <person name="Kogel K.H."/>
        </authorList>
    </citation>
    <scope>NUCLEOTIDE SEQUENCE [LARGE SCALE GENOMIC DNA]</scope>
    <source>
        <strain evidence="2 3">DSM 11827</strain>
    </source>
</reference>
<protein>
    <submittedName>
        <fullName evidence="2">Uncharacterized protein</fullName>
    </submittedName>
</protein>
<proteinExistence type="predicted"/>
<gene>
    <name evidence="2" type="ORF">PIIN_10534</name>
</gene>
<dbReference type="InParanoid" id="G4TYZ8"/>
<feature type="region of interest" description="Disordered" evidence="1">
    <location>
        <begin position="280"/>
        <end position="304"/>
    </location>
</feature>
<dbReference type="STRING" id="1109443.G4TYZ8"/>
<keyword evidence="3" id="KW-1185">Reference proteome</keyword>
<name>G4TYZ8_SERID</name>